<protein>
    <submittedName>
        <fullName evidence="2">DUF11 domain-containing protein</fullName>
    </submittedName>
</protein>
<evidence type="ECO:0000313" key="2">
    <source>
        <dbReference type="EMBL" id="MBC5738586.1"/>
    </source>
</evidence>
<organism evidence="2 3">
    <name type="scientific">Lawsonibacter faecis</name>
    <dbReference type="NCBI Taxonomy" id="2763052"/>
    <lineage>
        <taxon>Bacteria</taxon>
        <taxon>Bacillati</taxon>
        <taxon>Bacillota</taxon>
        <taxon>Clostridia</taxon>
        <taxon>Eubacteriales</taxon>
        <taxon>Oscillospiraceae</taxon>
        <taxon>Lawsonibacter</taxon>
    </lineage>
</organism>
<dbReference type="InterPro" id="IPR008966">
    <property type="entry name" value="Adhesion_dom_sf"/>
</dbReference>
<dbReference type="NCBIfam" id="TIGR01451">
    <property type="entry name" value="B_ant_repeat"/>
    <property type="match status" value="1"/>
</dbReference>
<dbReference type="Gene3D" id="2.60.40.740">
    <property type="match status" value="1"/>
</dbReference>
<evidence type="ECO:0000313" key="3">
    <source>
        <dbReference type="Proteomes" id="UP000607645"/>
    </source>
</evidence>
<dbReference type="AlphaFoldDB" id="A0A8J6JFG0"/>
<dbReference type="InterPro" id="IPR051172">
    <property type="entry name" value="Chlamydia_OmcB"/>
</dbReference>
<dbReference type="InterPro" id="IPR001434">
    <property type="entry name" value="OmcB-like_DUF11"/>
</dbReference>
<dbReference type="InterPro" id="IPR026466">
    <property type="entry name" value="Fim_isopep_form_D2_dom"/>
</dbReference>
<feature type="domain" description="DUF11" evidence="1">
    <location>
        <begin position="35"/>
        <end position="122"/>
    </location>
</feature>
<dbReference type="RefSeq" id="WP_155149185.1">
    <property type="nucleotide sequence ID" value="NZ_JACOPQ010000017.1"/>
</dbReference>
<dbReference type="NCBIfam" id="TIGR04226">
    <property type="entry name" value="RrgB_K2N_iso_D2"/>
    <property type="match status" value="1"/>
</dbReference>
<dbReference type="Pfam" id="PF01345">
    <property type="entry name" value="DUF11"/>
    <property type="match status" value="1"/>
</dbReference>
<gene>
    <name evidence="2" type="ORF">H8S62_16360</name>
</gene>
<dbReference type="Proteomes" id="UP000607645">
    <property type="component" value="Unassembled WGS sequence"/>
</dbReference>
<dbReference type="PANTHER" id="PTHR34819">
    <property type="entry name" value="LARGE CYSTEINE-RICH PERIPLASMIC PROTEIN OMCB"/>
    <property type="match status" value="1"/>
</dbReference>
<proteinExistence type="predicted"/>
<comment type="caution">
    <text evidence="2">The sequence shown here is derived from an EMBL/GenBank/DDBJ whole genome shotgun (WGS) entry which is preliminary data.</text>
</comment>
<accession>A0A8J6JFG0</accession>
<sequence>MAVINKLDNAASITYGGNTITSNTATTLLLLAPTIAKAVDKPTAGIGDTLTYTLTITNLALSALTNLPLTDTIPQGAAYQTDSFKVNGTAAAPTVTGNTLTYTIPTVPAAGTAVVTFQVLVKGGST</sequence>
<dbReference type="SUPFAM" id="SSF49401">
    <property type="entry name" value="Bacterial adhesins"/>
    <property type="match status" value="1"/>
</dbReference>
<reference evidence="2" key="1">
    <citation type="submission" date="2020-08" db="EMBL/GenBank/DDBJ databases">
        <title>Genome public.</title>
        <authorList>
            <person name="Liu C."/>
            <person name="Sun Q."/>
        </authorList>
    </citation>
    <scope>NUCLEOTIDE SEQUENCE</scope>
    <source>
        <strain evidence="2">NSJ-52</strain>
    </source>
</reference>
<keyword evidence="3" id="KW-1185">Reference proteome</keyword>
<dbReference type="InterPro" id="IPR047589">
    <property type="entry name" value="DUF11_rpt"/>
</dbReference>
<name>A0A8J6JFG0_9FIRM</name>
<dbReference type="EMBL" id="JACOPQ010000017">
    <property type="protein sequence ID" value="MBC5738586.1"/>
    <property type="molecule type" value="Genomic_DNA"/>
</dbReference>
<evidence type="ECO:0000259" key="1">
    <source>
        <dbReference type="Pfam" id="PF01345"/>
    </source>
</evidence>